<proteinExistence type="predicted"/>
<dbReference type="STRING" id="1522312.GCA_900177895_00141"/>
<dbReference type="GO" id="GO:0008654">
    <property type="term" value="P:phospholipid biosynthetic process"/>
    <property type="evidence" value="ECO:0007669"/>
    <property type="project" value="UniProtKB-KW"/>
</dbReference>
<dbReference type="InterPro" id="IPR033175">
    <property type="entry name" value="PSD-A"/>
</dbReference>
<reference evidence="12 13" key="2">
    <citation type="submission" date="2017-06" db="EMBL/GenBank/DDBJ databases">
        <authorList>
            <person name="Kim H.J."/>
            <person name="Triplett B.A."/>
        </authorList>
    </citation>
    <scope>NUCLEOTIDE SEQUENCE [LARGE SCALE GENOMIC DNA]</scope>
    <source>
        <strain evidence="12">Kingella_eburonensis</strain>
    </source>
</reference>
<name>A0A238HFW5_9NEIS</name>
<dbReference type="Pfam" id="PF02666">
    <property type="entry name" value="PS_Dcarbxylase"/>
    <property type="match status" value="1"/>
</dbReference>
<keyword evidence="2" id="KW-0444">Lipid biosynthesis</keyword>
<dbReference type="OrthoDB" id="9790893at2"/>
<dbReference type="PANTHER" id="PTHR35809">
    <property type="entry name" value="ARCHAETIDYLSERINE DECARBOXYLASE PROENZYME-RELATED"/>
    <property type="match status" value="1"/>
</dbReference>
<dbReference type="InterPro" id="IPR003817">
    <property type="entry name" value="PS_Dcarbxylase"/>
</dbReference>
<keyword evidence="7" id="KW-0594">Phospholipid biosynthesis</keyword>
<dbReference type="EMBL" id="FXUV02000028">
    <property type="protein sequence ID" value="SNB71580.1"/>
    <property type="molecule type" value="Genomic_DNA"/>
</dbReference>
<evidence type="ECO:0000256" key="9">
    <source>
        <dbReference type="ARBA" id="ARBA00023264"/>
    </source>
</evidence>
<keyword evidence="6" id="KW-0865">Zymogen</keyword>
<dbReference type="AlphaFoldDB" id="A0A238HFW5"/>
<evidence type="ECO:0000256" key="8">
    <source>
        <dbReference type="ARBA" id="ARBA00023239"/>
    </source>
</evidence>
<keyword evidence="8" id="KW-0456">Lyase</keyword>
<accession>A0A238HFW5</accession>
<keyword evidence="5" id="KW-0472">Membrane</keyword>
<keyword evidence="1" id="KW-1003">Cell membrane</keyword>
<evidence type="ECO:0000256" key="7">
    <source>
        <dbReference type="ARBA" id="ARBA00023209"/>
    </source>
</evidence>
<keyword evidence="10" id="KW-0670">Pyruvate</keyword>
<keyword evidence="13" id="KW-1185">Reference proteome</keyword>
<evidence type="ECO:0000313" key="12">
    <source>
        <dbReference type="EMBL" id="SNB71580.1"/>
    </source>
</evidence>
<evidence type="ECO:0000256" key="3">
    <source>
        <dbReference type="ARBA" id="ARBA00022793"/>
    </source>
</evidence>
<reference evidence="11" key="1">
    <citation type="submission" date="2017-05" db="EMBL/GenBank/DDBJ databases">
        <authorList>
            <person name="Song R."/>
            <person name="Chenine A.L."/>
            <person name="Ruprecht R.M."/>
        </authorList>
    </citation>
    <scope>NUCLEOTIDE SEQUENCE</scope>
    <source>
        <strain evidence="11">Kingella_eburonensis</strain>
    </source>
</reference>
<evidence type="ECO:0000256" key="6">
    <source>
        <dbReference type="ARBA" id="ARBA00023145"/>
    </source>
</evidence>
<evidence type="ECO:0000256" key="5">
    <source>
        <dbReference type="ARBA" id="ARBA00023136"/>
    </source>
</evidence>
<evidence type="ECO:0000313" key="13">
    <source>
        <dbReference type="Proteomes" id="UP000215450"/>
    </source>
</evidence>
<dbReference type="RefSeq" id="WP_095062711.1">
    <property type="nucleotide sequence ID" value="NZ_FXUV02000028.1"/>
</dbReference>
<evidence type="ECO:0000256" key="2">
    <source>
        <dbReference type="ARBA" id="ARBA00022516"/>
    </source>
</evidence>
<evidence type="ECO:0000256" key="1">
    <source>
        <dbReference type="ARBA" id="ARBA00022475"/>
    </source>
</evidence>
<keyword evidence="9" id="KW-1208">Phospholipid metabolism</keyword>
<evidence type="ECO:0000313" key="11">
    <source>
        <dbReference type="EMBL" id="SMQ12538.1"/>
    </source>
</evidence>
<gene>
    <name evidence="12" type="ORF">KEBURONENSIS_01420</name>
    <name evidence="11" type="ORF">KEBURONENSIS_01439</name>
</gene>
<protein>
    <submittedName>
        <fullName evidence="11">Phosphatidylserine decarboxylase</fullName>
    </submittedName>
</protein>
<keyword evidence="4" id="KW-0443">Lipid metabolism</keyword>
<sequence>MNRFYPYPLIAREGWCAIGVLVALSAYSAYAGGRWTWWLLGATALAAYLFRDSVRNIPMDDDVVLCPSDGRVVLVEKATDPVQNVDALKISIYTGFFRGYAVRSPARGRWVQADLVGGKHCWAWRDKAGLLNRRYVLQLQTDAGVRLTMVQSCGKLARDVQNIAVANETVVRGERLGFTTLGGRVDVYLPIDVVPNVAIGDRVKASSTVLARLAQENAA</sequence>
<evidence type="ECO:0000256" key="4">
    <source>
        <dbReference type="ARBA" id="ARBA00023098"/>
    </source>
</evidence>
<organism evidence="11">
    <name type="scientific">Kingella negevensis</name>
    <dbReference type="NCBI Taxonomy" id="1522312"/>
    <lineage>
        <taxon>Bacteria</taxon>
        <taxon>Pseudomonadati</taxon>
        <taxon>Pseudomonadota</taxon>
        <taxon>Betaproteobacteria</taxon>
        <taxon>Neisseriales</taxon>
        <taxon>Neisseriaceae</taxon>
        <taxon>Kingella</taxon>
    </lineage>
</organism>
<dbReference type="PANTHER" id="PTHR35809:SF1">
    <property type="entry name" value="ARCHAETIDYLSERINE DECARBOXYLASE PROENZYME-RELATED"/>
    <property type="match status" value="1"/>
</dbReference>
<dbReference type="Proteomes" id="UP000215450">
    <property type="component" value="Unassembled WGS sequence"/>
</dbReference>
<evidence type="ECO:0000256" key="10">
    <source>
        <dbReference type="ARBA" id="ARBA00023317"/>
    </source>
</evidence>
<keyword evidence="3" id="KW-0210">Decarboxylase</keyword>
<dbReference type="EMBL" id="FXUV01000024">
    <property type="protein sequence ID" value="SMQ12538.1"/>
    <property type="molecule type" value="Genomic_DNA"/>
</dbReference>
<dbReference type="GO" id="GO:0004609">
    <property type="term" value="F:phosphatidylserine decarboxylase activity"/>
    <property type="evidence" value="ECO:0007669"/>
    <property type="project" value="InterPro"/>
</dbReference>